<evidence type="ECO:0000313" key="3">
    <source>
        <dbReference type="Proteomes" id="UP000253529"/>
    </source>
</evidence>
<dbReference type="Proteomes" id="UP000253529">
    <property type="component" value="Unassembled WGS sequence"/>
</dbReference>
<feature type="transmembrane region" description="Helical" evidence="1">
    <location>
        <begin position="41"/>
        <end position="63"/>
    </location>
</feature>
<dbReference type="AlphaFoldDB" id="A0A366FSU0"/>
<dbReference type="EMBL" id="QNRK01000002">
    <property type="protein sequence ID" value="RBP17743.1"/>
    <property type="molecule type" value="Genomic_DNA"/>
</dbReference>
<keyword evidence="1" id="KW-0812">Transmembrane</keyword>
<keyword evidence="1" id="KW-1133">Transmembrane helix</keyword>
<keyword evidence="1" id="KW-0472">Membrane</keyword>
<sequence length="418" mass="46823">MSMSRFRSFFRRAYRLRPLEPQAHDHIAQLRVEGRNEARNLLLPYSIGLGYFALPAGAGGLVIETADFSVERLDALTSLWARLRLALLFKKKKSLVFPDFSVFCYGPKPERKRFTTFNQHMFNIGVSLDGDLIAAHPELLDGWDDETAPRGARGGPTVGNPLAIVVHLYYEETWGDIGGVLRRLSVPFDLIVTTTPGRERLVESIRREFPRAEIEVMDNRGRDVRPFLTLLERGRLDRYRYVCKLHGKKSTDGGRKSYMGSLWRRRLLFDLLAAPGLAQSILDLFERDPSIGMVGPGAFRLPSRTYSEALSWSTNRERVLELAERMGVPRDRFRLDFFGGTMFWVRPEALAPLRSLALSAEFPEEKGLLDGGLEHATERLFGAAVVAAGYRLADSDGYSAAIAGSGGAPTDERRTGLG</sequence>
<proteinExistence type="predicted"/>
<dbReference type="OrthoDB" id="9816424at2"/>
<evidence type="ECO:0000256" key="1">
    <source>
        <dbReference type="SAM" id="Phobius"/>
    </source>
</evidence>
<dbReference type="InterPro" id="IPR007739">
    <property type="entry name" value="RgpF"/>
</dbReference>
<reference evidence="2 3" key="1">
    <citation type="submission" date="2018-06" db="EMBL/GenBank/DDBJ databases">
        <title>Genomic Encyclopedia of Type Strains, Phase IV (KMG-IV): sequencing the most valuable type-strain genomes for metagenomic binning, comparative biology and taxonomic classification.</title>
        <authorList>
            <person name="Goeker M."/>
        </authorList>
    </citation>
    <scope>NUCLEOTIDE SEQUENCE [LARGE SCALE GENOMIC DNA]</scope>
    <source>
        <strain evidence="2 3">DSM 24875</strain>
    </source>
</reference>
<dbReference type="Pfam" id="PF05045">
    <property type="entry name" value="RgpF"/>
    <property type="match status" value="1"/>
</dbReference>
<protein>
    <submittedName>
        <fullName evidence="2">Rhamnan synthesis protein F</fullName>
    </submittedName>
</protein>
<organism evidence="2 3">
    <name type="scientific">Roseiarcus fermentans</name>
    <dbReference type="NCBI Taxonomy" id="1473586"/>
    <lineage>
        <taxon>Bacteria</taxon>
        <taxon>Pseudomonadati</taxon>
        <taxon>Pseudomonadota</taxon>
        <taxon>Alphaproteobacteria</taxon>
        <taxon>Hyphomicrobiales</taxon>
        <taxon>Roseiarcaceae</taxon>
        <taxon>Roseiarcus</taxon>
    </lineage>
</organism>
<comment type="caution">
    <text evidence="2">The sequence shown here is derived from an EMBL/GenBank/DDBJ whole genome shotgun (WGS) entry which is preliminary data.</text>
</comment>
<evidence type="ECO:0000313" key="2">
    <source>
        <dbReference type="EMBL" id="RBP17743.1"/>
    </source>
</evidence>
<keyword evidence="3" id="KW-1185">Reference proteome</keyword>
<name>A0A366FSU0_9HYPH</name>
<accession>A0A366FSU0</accession>
<gene>
    <name evidence="2" type="ORF">DFR50_102236</name>
</gene>